<feature type="region of interest" description="Disordered" evidence="1">
    <location>
        <begin position="38"/>
        <end position="58"/>
    </location>
</feature>
<protein>
    <submittedName>
        <fullName evidence="2">Uncharacterized protein</fullName>
    </submittedName>
</protein>
<accession>A0AAV4DR79</accession>
<dbReference type="EMBL" id="BLXT01008196">
    <property type="protein sequence ID" value="GFO46568.1"/>
    <property type="molecule type" value="Genomic_DNA"/>
</dbReference>
<sequence>MSTNHPGCVVRARDPPWSGLITAPAKIAKIKTNSLAAHRRIDRPSWHTGTASKSRPKPKIWQIGLSQDPWRDRSGEVLRLGVRTDPESCVAASNPVILWRSYRRSHRTLNSKFMSIGREV</sequence>
<organism evidence="2 3">
    <name type="scientific">Plakobranchus ocellatus</name>
    <dbReference type="NCBI Taxonomy" id="259542"/>
    <lineage>
        <taxon>Eukaryota</taxon>
        <taxon>Metazoa</taxon>
        <taxon>Spiralia</taxon>
        <taxon>Lophotrochozoa</taxon>
        <taxon>Mollusca</taxon>
        <taxon>Gastropoda</taxon>
        <taxon>Heterobranchia</taxon>
        <taxon>Euthyneura</taxon>
        <taxon>Panpulmonata</taxon>
        <taxon>Sacoglossa</taxon>
        <taxon>Placobranchoidea</taxon>
        <taxon>Plakobranchidae</taxon>
        <taxon>Plakobranchus</taxon>
    </lineage>
</organism>
<evidence type="ECO:0000256" key="1">
    <source>
        <dbReference type="SAM" id="MobiDB-lite"/>
    </source>
</evidence>
<dbReference type="AlphaFoldDB" id="A0AAV4DR79"/>
<gene>
    <name evidence="2" type="ORF">PoB_007307300</name>
</gene>
<dbReference type="Proteomes" id="UP000735302">
    <property type="component" value="Unassembled WGS sequence"/>
</dbReference>
<name>A0AAV4DR79_9GAST</name>
<proteinExistence type="predicted"/>
<reference evidence="2 3" key="1">
    <citation type="journal article" date="2021" name="Elife">
        <title>Chloroplast acquisition without the gene transfer in kleptoplastic sea slugs, Plakobranchus ocellatus.</title>
        <authorList>
            <person name="Maeda T."/>
            <person name="Takahashi S."/>
            <person name="Yoshida T."/>
            <person name="Shimamura S."/>
            <person name="Takaki Y."/>
            <person name="Nagai Y."/>
            <person name="Toyoda A."/>
            <person name="Suzuki Y."/>
            <person name="Arimoto A."/>
            <person name="Ishii H."/>
            <person name="Satoh N."/>
            <person name="Nishiyama T."/>
            <person name="Hasebe M."/>
            <person name="Maruyama T."/>
            <person name="Minagawa J."/>
            <person name="Obokata J."/>
            <person name="Shigenobu S."/>
        </authorList>
    </citation>
    <scope>NUCLEOTIDE SEQUENCE [LARGE SCALE GENOMIC DNA]</scope>
</reference>
<evidence type="ECO:0000313" key="2">
    <source>
        <dbReference type="EMBL" id="GFO46568.1"/>
    </source>
</evidence>
<comment type="caution">
    <text evidence="2">The sequence shown here is derived from an EMBL/GenBank/DDBJ whole genome shotgun (WGS) entry which is preliminary data.</text>
</comment>
<keyword evidence="3" id="KW-1185">Reference proteome</keyword>
<evidence type="ECO:0000313" key="3">
    <source>
        <dbReference type="Proteomes" id="UP000735302"/>
    </source>
</evidence>